<dbReference type="InterPro" id="IPR036291">
    <property type="entry name" value="NAD(P)-bd_dom_sf"/>
</dbReference>
<dbReference type="AlphaFoldDB" id="A0A0F8AZ23"/>
<dbReference type="EMBL" id="LBBL01000798">
    <property type="protein sequence ID" value="KKF92055.1"/>
    <property type="molecule type" value="Genomic_DNA"/>
</dbReference>
<evidence type="ECO:0000256" key="1">
    <source>
        <dbReference type="ARBA" id="ARBA00004450"/>
    </source>
</evidence>
<keyword evidence="5" id="KW-0496">Mitochondrion</keyword>
<evidence type="ECO:0000256" key="6">
    <source>
        <dbReference type="ARBA" id="ARBA00023136"/>
    </source>
</evidence>
<comment type="similarity">
    <text evidence="2">Belongs to the FMP52 family.</text>
</comment>
<dbReference type="FunFam" id="3.40.50.720:FF:000366">
    <property type="entry name" value="Protein FMP52, mitochondrial"/>
    <property type="match status" value="1"/>
</dbReference>
<organism evidence="8 9">
    <name type="scientific">Ceratocystis fimbriata f. sp. platani</name>
    <dbReference type="NCBI Taxonomy" id="88771"/>
    <lineage>
        <taxon>Eukaryota</taxon>
        <taxon>Fungi</taxon>
        <taxon>Dikarya</taxon>
        <taxon>Ascomycota</taxon>
        <taxon>Pezizomycotina</taxon>
        <taxon>Sordariomycetes</taxon>
        <taxon>Hypocreomycetidae</taxon>
        <taxon>Microascales</taxon>
        <taxon>Ceratocystidaceae</taxon>
        <taxon>Ceratocystis</taxon>
    </lineage>
</organism>
<evidence type="ECO:0000256" key="4">
    <source>
        <dbReference type="ARBA" id="ARBA00022946"/>
    </source>
</evidence>
<dbReference type="OrthoDB" id="430436at2759"/>
<dbReference type="Proteomes" id="UP000034841">
    <property type="component" value="Unassembled WGS sequence"/>
</dbReference>
<gene>
    <name evidence="8" type="primary">fmp-52</name>
    <name evidence="8" type="ORF">CFO_g5593</name>
</gene>
<sequence length="232" mass="24096">MAATLIIGSTGLVGNEALKALIASDAFPALQTIGRRVPKQTSPKLTPVVNSDTAKWADALKALSPTPITVISGLGTTRAQAGGIANQWKIDHDLNIELAKAAKAAGVKNYVFISSASSRSLVARSFPYAKMKIGVEDCIMGLGFESAVIVRPGLIMGTREQPHTGQGVFTAIVKGLGSLSQGVADSIGQDSDVIGRAAVAAAKQAAEGKAPANPWILEPADIVRLGRTEWKE</sequence>
<keyword evidence="4" id="KW-0809">Transit peptide</keyword>
<dbReference type="Gene3D" id="3.40.50.720">
    <property type="entry name" value="NAD(P)-binding Rossmann-like Domain"/>
    <property type="match status" value="1"/>
</dbReference>
<comment type="caution">
    <text evidence="8">The sequence shown here is derived from an EMBL/GenBank/DDBJ whole genome shotgun (WGS) entry which is preliminary data.</text>
</comment>
<keyword evidence="3" id="KW-1000">Mitochondrion outer membrane</keyword>
<evidence type="ECO:0000256" key="3">
    <source>
        <dbReference type="ARBA" id="ARBA00022787"/>
    </source>
</evidence>
<evidence type="ECO:0000259" key="7">
    <source>
        <dbReference type="Pfam" id="PF01370"/>
    </source>
</evidence>
<dbReference type="PANTHER" id="PTHR14097:SF7">
    <property type="entry name" value="OXIDOREDUCTASE HTATIP2"/>
    <property type="match status" value="1"/>
</dbReference>
<evidence type="ECO:0000313" key="8">
    <source>
        <dbReference type="EMBL" id="KKF92055.1"/>
    </source>
</evidence>
<dbReference type="GO" id="GO:0051170">
    <property type="term" value="P:import into nucleus"/>
    <property type="evidence" value="ECO:0007669"/>
    <property type="project" value="TreeGrafter"/>
</dbReference>
<evidence type="ECO:0000256" key="5">
    <source>
        <dbReference type="ARBA" id="ARBA00023128"/>
    </source>
</evidence>
<accession>A0A0F8AZ23</accession>
<comment type="subcellular location">
    <subcellularLocation>
        <location evidence="1">Mitochondrion outer membrane</location>
        <topology evidence="1">Peripheral membrane protein</topology>
    </subcellularLocation>
</comment>
<reference evidence="8 9" key="1">
    <citation type="submission" date="2015-04" db="EMBL/GenBank/DDBJ databases">
        <title>Genome sequence of Ceratocystis platani, a major pathogen of plane trees.</title>
        <authorList>
            <person name="Belbahri L."/>
        </authorList>
    </citation>
    <scope>NUCLEOTIDE SEQUENCE [LARGE SCALE GENOMIC DNA]</scope>
    <source>
        <strain evidence="8 9">CFO</strain>
    </source>
</reference>
<keyword evidence="6" id="KW-0472">Membrane</keyword>
<dbReference type="GO" id="GO:0005741">
    <property type="term" value="C:mitochondrial outer membrane"/>
    <property type="evidence" value="ECO:0007669"/>
    <property type="project" value="UniProtKB-SubCell"/>
</dbReference>
<evidence type="ECO:0000313" key="9">
    <source>
        <dbReference type="Proteomes" id="UP000034841"/>
    </source>
</evidence>
<feature type="domain" description="NAD-dependent epimerase/dehydratase" evidence="7">
    <location>
        <begin position="5"/>
        <end position="173"/>
    </location>
</feature>
<dbReference type="InterPro" id="IPR001509">
    <property type="entry name" value="Epimerase_deHydtase"/>
</dbReference>
<name>A0A0F8AZ23_CERFI</name>
<keyword evidence="9" id="KW-1185">Reference proteome</keyword>
<dbReference type="SUPFAM" id="SSF51735">
    <property type="entry name" value="NAD(P)-binding Rossmann-fold domains"/>
    <property type="match status" value="1"/>
</dbReference>
<protein>
    <submittedName>
        <fullName evidence="8">Protein fmp-52 mitochondrial</fullName>
    </submittedName>
</protein>
<proteinExistence type="inferred from homology"/>
<dbReference type="Pfam" id="PF01370">
    <property type="entry name" value="Epimerase"/>
    <property type="match status" value="1"/>
</dbReference>
<evidence type="ECO:0000256" key="2">
    <source>
        <dbReference type="ARBA" id="ARBA00006617"/>
    </source>
</evidence>
<dbReference type="PANTHER" id="PTHR14097">
    <property type="entry name" value="OXIDOREDUCTASE HTATIP2"/>
    <property type="match status" value="1"/>
</dbReference>